<reference evidence="11" key="1">
    <citation type="submission" date="2021-01" db="EMBL/GenBank/DDBJ databases">
        <authorList>
            <person name="Corre E."/>
            <person name="Pelletier E."/>
            <person name="Niang G."/>
            <person name="Scheremetjew M."/>
            <person name="Finn R."/>
            <person name="Kale V."/>
            <person name="Holt S."/>
            <person name="Cochrane G."/>
            <person name="Meng A."/>
            <person name="Brown T."/>
            <person name="Cohen L."/>
        </authorList>
    </citation>
    <scope>NUCLEOTIDE SEQUENCE</scope>
    <source>
        <strain evidence="11">CCMP1374</strain>
    </source>
</reference>
<accession>A0A7S0ED35</accession>
<comment type="similarity">
    <text evidence="4">Belongs to the TMEM43 family.</text>
</comment>
<dbReference type="GO" id="GO:0005637">
    <property type="term" value="C:nuclear inner membrane"/>
    <property type="evidence" value="ECO:0007669"/>
    <property type="project" value="TreeGrafter"/>
</dbReference>
<evidence type="ECO:0000256" key="6">
    <source>
        <dbReference type="ARBA" id="ARBA00022824"/>
    </source>
</evidence>
<feature type="transmembrane region" description="Helical" evidence="10">
    <location>
        <begin position="26"/>
        <end position="45"/>
    </location>
</feature>
<keyword evidence="8 10" id="KW-0472">Membrane</keyword>
<evidence type="ECO:0000256" key="7">
    <source>
        <dbReference type="ARBA" id="ARBA00022989"/>
    </source>
</evidence>
<evidence type="ECO:0000256" key="1">
    <source>
        <dbReference type="ARBA" id="ARBA00004127"/>
    </source>
</evidence>
<evidence type="ECO:0000256" key="4">
    <source>
        <dbReference type="ARBA" id="ARBA00006627"/>
    </source>
</evidence>
<keyword evidence="9" id="KW-0539">Nucleus</keyword>
<proteinExistence type="inferred from homology"/>
<organism evidence="11">
    <name type="scientific">Phaeocystis antarctica</name>
    <dbReference type="NCBI Taxonomy" id="33657"/>
    <lineage>
        <taxon>Eukaryota</taxon>
        <taxon>Haptista</taxon>
        <taxon>Haptophyta</taxon>
        <taxon>Prymnesiophyceae</taxon>
        <taxon>Phaeocystales</taxon>
        <taxon>Phaeocystaceae</taxon>
        <taxon>Phaeocystis</taxon>
    </lineage>
</organism>
<dbReference type="GO" id="GO:0005789">
    <property type="term" value="C:endoplasmic reticulum membrane"/>
    <property type="evidence" value="ECO:0007669"/>
    <property type="project" value="UniProtKB-SubCell"/>
</dbReference>
<sequence>MGAGPSIAGDASVSHQSFGGRMCNSICGMFVGVILFIVAISLTGWNEGDYVTRQEVLAKARAAAHPHDCLEKLPAQAGTTLLFLQGCKLNGMPAWDSGGSGFDLDNVTGVWLRTTVEMYQWHEVKHSETHKDNSGGKTTVTWYTHERRWSSTHEASPTHCDQPSASSQCARAACKGGYTYPDSATAAPRGGACNPAALPTKPAAGTRYAPQGSVLLGATAKVNTEQMKQLSSSKVAAPSNVARLPKTGSKSVELPLTTLSPSNTWWPEGGTAGYTQPPTASGSGARVGDARLSFVVSAATTATALAAVDKHGLMVPWTSGAKARVSGSSTQVDELMEGDVTLESFFDTLDARVQTKVWMLRVVCLLLFVGSPYLVLQPIALAPERIPCIGQMIADLVGCAVCLISVVVGLSWFLLVTGLCWIWFRPLIGVPLVATALLLIAGLVWHQRKRRGQQVPAELRGLSSVEEAHAGPGQSFAAAQIGMPYAQPQAMPYAQPMPTVHPNTHPMAVPFVAGQCQPTYMEPTYGGPTYAQSASHVVPMGVAVAGGSQEAPPPPMVGAGAEKAKGSSNNFCSGCGARNAGGAFCPQCGAPAI</sequence>
<dbReference type="PANTHER" id="PTHR13416">
    <property type="match status" value="1"/>
</dbReference>
<dbReference type="AlphaFoldDB" id="A0A7S0ED35"/>
<dbReference type="InterPro" id="IPR012430">
    <property type="entry name" value="TMEM43_fam"/>
</dbReference>
<comment type="subcellular location">
    <subcellularLocation>
        <location evidence="1">Endomembrane system</location>
        <topology evidence="1">Multi-pass membrane protein</topology>
    </subcellularLocation>
    <subcellularLocation>
        <location evidence="3">Endoplasmic reticulum membrane</location>
    </subcellularLocation>
    <subcellularLocation>
        <location evidence="2">Nucleus envelope</location>
    </subcellularLocation>
</comment>
<evidence type="ECO:0000313" key="11">
    <source>
        <dbReference type="EMBL" id="CAD8481518.1"/>
    </source>
</evidence>
<name>A0A7S0ED35_9EUKA</name>
<evidence type="ECO:0000256" key="5">
    <source>
        <dbReference type="ARBA" id="ARBA00022692"/>
    </source>
</evidence>
<evidence type="ECO:0000256" key="3">
    <source>
        <dbReference type="ARBA" id="ARBA00004586"/>
    </source>
</evidence>
<evidence type="ECO:0000256" key="10">
    <source>
        <dbReference type="SAM" id="Phobius"/>
    </source>
</evidence>
<keyword evidence="5 10" id="KW-0812">Transmembrane</keyword>
<dbReference type="PANTHER" id="PTHR13416:SF2">
    <property type="entry name" value="TRANSMEMBRANE PROTEIN 43"/>
    <property type="match status" value="1"/>
</dbReference>
<evidence type="ECO:0000256" key="2">
    <source>
        <dbReference type="ARBA" id="ARBA00004259"/>
    </source>
</evidence>
<feature type="transmembrane region" description="Helical" evidence="10">
    <location>
        <begin position="393"/>
        <end position="415"/>
    </location>
</feature>
<dbReference type="GO" id="GO:0006629">
    <property type="term" value="P:lipid metabolic process"/>
    <property type="evidence" value="ECO:0007669"/>
    <property type="project" value="TreeGrafter"/>
</dbReference>
<dbReference type="Pfam" id="PF07787">
    <property type="entry name" value="TMEM43"/>
    <property type="match status" value="1"/>
</dbReference>
<evidence type="ECO:0000256" key="8">
    <source>
        <dbReference type="ARBA" id="ARBA00023136"/>
    </source>
</evidence>
<keyword evidence="6" id="KW-0256">Endoplasmic reticulum</keyword>
<gene>
    <name evidence="11" type="ORF">PANT1444_LOCUS7128</name>
</gene>
<keyword evidence="7 10" id="KW-1133">Transmembrane helix</keyword>
<evidence type="ECO:0000256" key="9">
    <source>
        <dbReference type="ARBA" id="ARBA00023242"/>
    </source>
</evidence>
<feature type="transmembrane region" description="Helical" evidence="10">
    <location>
        <begin position="421"/>
        <end position="445"/>
    </location>
</feature>
<protein>
    <submittedName>
        <fullName evidence="11">Uncharacterized protein</fullName>
    </submittedName>
</protein>
<dbReference type="EMBL" id="HBEP01012578">
    <property type="protein sequence ID" value="CAD8481518.1"/>
    <property type="molecule type" value="Transcribed_RNA"/>
</dbReference>
<dbReference type="GO" id="GO:0071763">
    <property type="term" value="P:nuclear membrane organization"/>
    <property type="evidence" value="ECO:0007669"/>
    <property type="project" value="TreeGrafter"/>
</dbReference>
<feature type="transmembrane region" description="Helical" evidence="10">
    <location>
        <begin position="358"/>
        <end position="381"/>
    </location>
</feature>